<sequence>MTFWYDIGACFLFCVQDPIRCCPLANRVEIGLVYGVDFRCVVDCRNSQLLGVIFRGCLTFSEGQLFIADSHRGWSVDFFCFGQNLHPMICGALRGKQRKVPIWTKFLYGKHGWHWFIYGLIVSLKSLPPILIPTLLVISGILNLIPNQLFSLPKQRLLVELLCISPSSLSAQFPNFLMSDILKMIANLRFTEEKLGDMETLSFEEEHQVEGSESWLVGKVLTPIVIDHELFILVFRAV</sequence>
<comment type="caution">
    <text evidence="1">The sequence shown here is derived from an EMBL/GenBank/DDBJ whole genome shotgun (WGS) entry which is preliminary data.</text>
</comment>
<gene>
    <name evidence="1" type="ORF">V6N12_045154</name>
</gene>
<proteinExistence type="predicted"/>
<reference evidence="1 2" key="1">
    <citation type="journal article" date="2024" name="G3 (Bethesda)">
        <title>Genome assembly of Hibiscus sabdariffa L. provides insights into metabolisms of medicinal natural products.</title>
        <authorList>
            <person name="Kim T."/>
        </authorList>
    </citation>
    <scope>NUCLEOTIDE SEQUENCE [LARGE SCALE GENOMIC DNA]</scope>
    <source>
        <strain evidence="1">TK-2024</strain>
        <tissue evidence="1">Old leaves</tissue>
    </source>
</reference>
<evidence type="ECO:0000313" key="2">
    <source>
        <dbReference type="Proteomes" id="UP001472677"/>
    </source>
</evidence>
<keyword evidence="2" id="KW-1185">Reference proteome</keyword>
<protein>
    <submittedName>
        <fullName evidence="1">Uncharacterized protein</fullName>
    </submittedName>
</protein>
<name>A0ABR2G314_9ROSI</name>
<dbReference type="Proteomes" id="UP001472677">
    <property type="component" value="Unassembled WGS sequence"/>
</dbReference>
<organism evidence="1 2">
    <name type="scientific">Hibiscus sabdariffa</name>
    <name type="common">roselle</name>
    <dbReference type="NCBI Taxonomy" id="183260"/>
    <lineage>
        <taxon>Eukaryota</taxon>
        <taxon>Viridiplantae</taxon>
        <taxon>Streptophyta</taxon>
        <taxon>Embryophyta</taxon>
        <taxon>Tracheophyta</taxon>
        <taxon>Spermatophyta</taxon>
        <taxon>Magnoliopsida</taxon>
        <taxon>eudicotyledons</taxon>
        <taxon>Gunneridae</taxon>
        <taxon>Pentapetalae</taxon>
        <taxon>rosids</taxon>
        <taxon>malvids</taxon>
        <taxon>Malvales</taxon>
        <taxon>Malvaceae</taxon>
        <taxon>Malvoideae</taxon>
        <taxon>Hibiscus</taxon>
    </lineage>
</organism>
<dbReference type="EMBL" id="JBBPBM010000003">
    <property type="protein sequence ID" value="KAK8593067.1"/>
    <property type="molecule type" value="Genomic_DNA"/>
</dbReference>
<accession>A0ABR2G314</accession>
<evidence type="ECO:0000313" key="1">
    <source>
        <dbReference type="EMBL" id="KAK8593067.1"/>
    </source>
</evidence>